<feature type="domain" description="Acyltransferase 3" evidence="2">
    <location>
        <begin position="10"/>
        <end position="324"/>
    </location>
</feature>
<evidence type="ECO:0000313" key="4">
    <source>
        <dbReference type="Proteomes" id="UP000515291"/>
    </source>
</evidence>
<dbReference type="RefSeq" id="WP_184514950.1">
    <property type="nucleotide sequence ID" value="NZ_CP050292.1"/>
</dbReference>
<evidence type="ECO:0000256" key="1">
    <source>
        <dbReference type="SAM" id="Phobius"/>
    </source>
</evidence>
<keyword evidence="3" id="KW-0808">Transferase</keyword>
<dbReference type="Proteomes" id="UP000515291">
    <property type="component" value="Chromosome"/>
</dbReference>
<dbReference type="EMBL" id="CP050292">
    <property type="protein sequence ID" value="QND70327.1"/>
    <property type="molecule type" value="Genomic_DNA"/>
</dbReference>
<feature type="transmembrane region" description="Helical" evidence="1">
    <location>
        <begin position="311"/>
        <end position="330"/>
    </location>
</feature>
<dbReference type="GO" id="GO:0016747">
    <property type="term" value="F:acyltransferase activity, transferring groups other than amino-acyl groups"/>
    <property type="evidence" value="ECO:0007669"/>
    <property type="project" value="InterPro"/>
</dbReference>
<evidence type="ECO:0000259" key="2">
    <source>
        <dbReference type="Pfam" id="PF01757"/>
    </source>
</evidence>
<dbReference type="GO" id="GO:0016020">
    <property type="term" value="C:membrane"/>
    <property type="evidence" value="ECO:0007669"/>
    <property type="project" value="TreeGrafter"/>
</dbReference>
<dbReference type="PANTHER" id="PTHR23028">
    <property type="entry name" value="ACETYLTRANSFERASE"/>
    <property type="match status" value="1"/>
</dbReference>
<protein>
    <submittedName>
        <fullName evidence="3">Acyltransferase</fullName>
    </submittedName>
</protein>
<evidence type="ECO:0000313" key="3">
    <source>
        <dbReference type="EMBL" id="QND70327.1"/>
    </source>
</evidence>
<sequence length="350" mass="40008">MQSRNIEYIQKLDHLRFLAAVIVLIFHAKVFYHFPSVKWIPILDQGYVGVSLFMVLSGFILTLITLGKDISVSSFYTNRVLRIYPLFIFVVTAGYFSTPEPRETAVSVDFMMSLLPFSNLARLKYGPFGGQLWSVMVEMQFYLLFPLLAFMLKVRGVTFYLFTILLMLTVRLSVFFLNGSVQEMAYFSIFGNVDIFLIGCMAGLVYRSIGNGVMPHYIWISAFIGMNIILAGLNRFGFSNSSMFWVLWPDVQGLIWATLIIAYLRSGRIVLSGMWTYFGKISYSLYAWHILVWMVVVRFLPTPFISPYVTGALIVLPLTVMLSTLSFYVIETPFLLLRSRYILAKSISSV</sequence>
<dbReference type="PANTHER" id="PTHR23028:SF53">
    <property type="entry name" value="ACYL_TRANSF_3 DOMAIN-CONTAINING PROTEIN"/>
    <property type="match status" value="1"/>
</dbReference>
<feature type="transmembrane region" description="Helical" evidence="1">
    <location>
        <begin position="217"/>
        <end position="237"/>
    </location>
</feature>
<accession>A0A7G6TU95</accession>
<gene>
    <name evidence="3" type="ORF">HB776_03045</name>
</gene>
<name>A0A7G6TU95_9BRAD</name>
<feature type="transmembrane region" description="Helical" evidence="1">
    <location>
        <begin position="46"/>
        <end position="67"/>
    </location>
</feature>
<keyword evidence="1" id="KW-1133">Transmembrane helix</keyword>
<reference evidence="4" key="1">
    <citation type="journal article" date="2020" name="Mol. Plant Microbe">
        <title>Rhizobial microsymbionts of the narrowly endemic Oxytropis species growing in Kamchatka are characterized by significant genetic diversity and possess a set of genes that are associated with T3SS and T6SS secretion systems and can affect the development of symbiosis.</title>
        <authorList>
            <person name="Safronova V."/>
            <person name="Guro P."/>
            <person name="Sazanova A."/>
            <person name="Kuznetsova I."/>
            <person name="Belimov A."/>
            <person name="Yakubov V."/>
            <person name="Chirak E."/>
            <person name="Afonin A."/>
            <person name="Gogolev Y."/>
            <person name="Andronov E."/>
            <person name="Tikhonovich I."/>
        </authorList>
    </citation>
    <scope>NUCLEOTIDE SEQUENCE [LARGE SCALE GENOMIC DNA]</scope>
    <source>
        <strain evidence="4">581</strain>
    </source>
</reference>
<dbReference type="Pfam" id="PF01757">
    <property type="entry name" value="Acyl_transf_3"/>
    <property type="match status" value="1"/>
</dbReference>
<feature type="transmembrane region" description="Helical" evidence="1">
    <location>
        <begin position="132"/>
        <end position="152"/>
    </location>
</feature>
<dbReference type="InterPro" id="IPR002656">
    <property type="entry name" value="Acyl_transf_3_dom"/>
</dbReference>
<dbReference type="GO" id="GO:0000271">
    <property type="term" value="P:polysaccharide biosynthetic process"/>
    <property type="evidence" value="ECO:0007669"/>
    <property type="project" value="TreeGrafter"/>
</dbReference>
<feature type="transmembrane region" description="Helical" evidence="1">
    <location>
        <begin position="184"/>
        <end position="205"/>
    </location>
</feature>
<dbReference type="InterPro" id="IPR050879">
    <property type="entry name" value="Acyltransferase_3"/>
</dbReference>
<dbReference type="KEGG" id="trb:HB776_03045"/>
<feature type="transmembrane region" description="Helical" evidence="1">
    <location>
        <begin position="243"/>
        <end position="264"/>
    </location>
</feature>
<organism evidence="3 4">
    <name type="scientific">Tardiphaga robiniae</name>
    <dbReference type="NCBI Taxonomy" id="943830"/>
    <lineage>
        <taxon>Bacteria</taxon>
        <taxon>Pseudomonadati</taxon>
        <taxon>Pseudomonadota</taxon>
        <taxon>Alphaproteobacteria</taxon>
        <taxon>Hyphomicrobiales</taxon>
        <taxon>Nitrobacteraceae</taxon>
        <taxon>Tardiphaga</taxon>
    </lineage>
</organism>
<keyword evidence="1" id="KW-0472">Membrane</keyword>
<feature type="transmembrane region" description="Helical" evidence="1">
    <location>
        <begin position="159"/>
        <end position="178"/>
    </location>
</feature>
<feature type="transmembrane region" description="Helical" evidence="1">
    <location>
        <begin position="79"/>
        <end position="97"/>
    </location>
</feature>
<dbReference type="AlphaFoldDB" id="A0A7G6TU95"/>
<feature type="transmembrane region" description="Helical" evidence="1">
    <location>
        <begin position="15"/>
        <end position="34"/>
    </location>
</feature>
<keyword evidence="1" id="KW-0812">Transmembrane</keyword>
<keyword evidence="3" id="KW-0012">Acyltransferase</keyword>
<proteinExistence type="predicted"/>